<name>A0ACB7NVG7_9PEZI</name>
<reference evidence="1 2" key="1">
    <citation type="journal article" date="2021" name="Nat. Commun.">
        <title>Genetic determinants of endophytism in the Arabidopsis root mycobiome.</title>
        <authorList>
            <person name="Mesny F."/>
            <person name="Miyauchi S."/>
            <person name="Thiergart T."/>
            <person name="Pickel B."/>
            <person name="Atanasova L."/>
            <person name="Karlsson M."/>
            <person name="Huettel B."/>
            <person name="Barry K.W."/>
            <person name="Haridas S."/>
            <person name="Chen C."/>
            <person name="Bauer D."/>
            <person name="Andreopoulos W."/>
            <person name="Pangilinan J."/>
            <person name="LaButti K."/>
            <person name="Riley R."/>
            <person name="Lipzen A."/>
            <person name="Clum A."/>
            <person name="Drula E."/>
            <person name="Henrissat B."/>
            <person name="Kohler A."/>
            <person name="Grigoriev I.V."/>
            <person name="Martin F.M."/>
            <person name="Hacquard S."/>
        </authorList>
    </citation>
    <scope>NUCLEOTIDE SEQUENCE [LARGE SCALE GENOMIC DNA]</scope>
    <source>
        <strain evidence="1 2">MPI-SDFR-AT-0079</strain>
    </source>
</reference>
<keyword evidence="2" id="KW-1185">Reference proteome</keyword>
<gene>
    <name evidence="1" type="ORF">F5144DRAFT_400184</name>
</gene>
<dbReference type="EMBL" id="JAGIZQ010000008">
    <property type="protein sequence ID" value="KAH6613292.1"/>
    <property type="molecule type" value="Genomic_DNA"/>
</dbReference>
<proteinExistence type="predicted"/>
<protein>
    <submittedName>
        <fullName evidence="1">Uncharacterized protein</fullName>
    </submittedName>
</protein>
<organism evidence="1 2">
    <name type="scientific">Chaetomium tenue</name>
    <dbReference type="NCBI Taxonomy" id="1854479"/>
    <lineage>
        <taxon>Eukaryota</taxon>
        <taxon>Fungi</taxon>
        <taxon>Dikarya</taxon>
        <taxon>Ascomycota</taxon>
        <taxon>Pezizomycotina</taxon>
        <taxon>Sordariomycetes</taxon>
        <taxon>Sordariomycetidae</taxon>
        <taxon>Sordariales</taxon>
        <taxon>Chaetomiaceae</taxon>
        <taxon>Chaetomium</taxon>
    </lineage>
</organism>
<comment type="caution">
    <text evidence="1">The sequence shown here is derived from an EMBL/GenBank/DDBJ whole genome shotgun (WGS) entry which is preliminary data.</text>
</comment>
<accession>A0ACB7NVG7</accession>
<dbReference type="Proteomes" id="UP000724584">
    <property type="component" value="Unassembled WGS sequence"/>
</dbReference>
<sequence length="396" mass="43251">MLRPRPSVISLTRADVTDVVHRRRFRRYLECEEGNVCVDFAPVEIDTTGKLDRHATPPSRTAQRKTTPTTYDNTQNSSPIIKGGAHHWVADVPLLLLSDKETGEDVSPPPEVSASQVRRLRTRGKPQQGSEWTLQLCLRPKPGLPIAATPVKDDGSTGSQDSRENPVGGSPDEREQSGVTAIREPGLSPSCLSNVDSPSMRGGEANQTTVTHRAPFLGDITDIRLKSDAGPSTPRRGLPSGSHDNPPTAPIASSRVSRRSFDASDARRDDRSSSEVSSPSPTFMNPGRLRIYNDFLTVSSQPQTPRNLPRARRQNRLQGSYTAPARRTSPQPDLATATIRPRRARQRRREPSPLGLRTSGLASSDADTENMDDAALLEGVAEDMARSWASSSRFSD</sequence>
<evidence type="ECO:0000313" key="2">
    <source>
        <dbReference type="Proteomes" id="UP000724584"/>
    </source>
</evidence>
<evidence type="ECO:0000313" key="1">
    <source>
        <dbReference type="EMBL" id="KAH6613292.1"/>
    </source>
</evidence>